<protein>
    <submittedName>
        <fullName evidence="1">Uncharacterized protein</fullName>
    </submittedName>
</protein>
<accession>A0ACB8JIL1</accession>
<comment type="caution">
    <text evidence="1">The sequence shown here is derived from an EMBL/GenBank/DDBJ whole genome shotgun (WGS) entry which is preliminary data.</text>
</comment>
<keyword evidence="2" id="KW-1185">Reference proteome</keyword>
<gene>
    <name evidence="1" type="ORF">KPL71_021822</name>
</gene>
<dbReference type="Proteomes" id="UP000829398">
    <property type="component" value="Chromosome 7"/>
</dbReference>
<proteinExistence type="predicted"/>
<evidence type="ECO:0000313" key="1">
    <source>
        <dbReference type="EMBL" id="KAH9717458.1"/>
    </source>
</evidence>
<reference evidence="2" key="1">
    <citation type="journal article" date="2023" name="Hortic. Res.">
        <title>A chromosome-level phased genome enabling allele-level studies in sweet orange: a case study on citrus Huanglongbing tolerance.</title>
        <authorList>
            <person name="Wu B."/>
            <person name="Yu Q."/>
            <person name="Deng Z."/>
            <person name="Duan Y."/>
            <person name="Luo F."/>
            <person name="Gmitter F. Jr."/>
        </authorList>
    </citation>
    <scope>NUCLEOTIDE SEQUENCE [LARGE SCALE GENOMIC DNA]</scope>
    <source>
        <strain evidence="2">cv. Valencia</strain>
    </source>
</reference>
<dbReference type="EMBL" id="CM039176">
    <property type="protein sequence ID" value="KAH9717458.1"/>
    <property type="molecule type" value="Genomic_DNA"/>
</dbReference>
<evidence type="ECO:0000313" key="2">
    <source>
        <dbReference type="Proteomes" id="UP000829398"/>
    </source>
</evidence>
<sequence>MGGIGKTTLAQFAYNDKEVIENFDKRIWVCVSDHFDEFRIAKAIIEGLEGSVPNLGELNSLLEYIHTSIKEKKFFLILDDVWTDDHSKWEPFHNCLMNGLCGSRILVTTRKETVARMMESTDISIKELSEHECWSLFKRFAFSGRSPTECEQLEEIGRKIVRKCKGLPLAAKTIGSLLRFKKTREEWQIILNSEMWQLEDFEKNLLAPLQLSYNDLPPEIKRCFLYCVVFPKDYDLDKGELVRLWMAQGYIEKKGNIEMEMTGGWYFDFLASRSFFQDFDEDEEGIVTCKMHDIVHDFAQYLTRKEFAAIEVDGDENPLSLTSTCQEKLRHLTLMLGLRAKFPVSIFDAKKLRSLILFDVTEDQSAASRGLQGLFDQLTCLRALKIEDFGLGDKTIEIPRGLENLIHLRYLQLSSVEELPETCCELLNLQTLDCLSLKRLPQGIGKLINLRHLIFDVFGVDYVPNGFERLTGLRTLSGFTVARVDGEYSSKACNLEGLGNLNHLRGFLRICGLGNVTAADEAKNAHLEKKKNLVHLILDFTKREDEDYEEAPMWMNEENEAKQEAICEALQAPPNIESLNITGFEGRRLIFSSNWTASLDKLKRLDLAFCPRCEIMPPLGKLPSLEILRIAEMVSVKKVGDEFLGIGIRDHNHIHGTFSSSSVVAFPKLEKLDLWIMLQLEEWDFGKEDITIMPQIKSLMIFSCEKLKSLPDQLLRSTTLESLEIDMSKEALLVDLDDSSNELPFTQSTGMSRSFQRNRVFASKSPQLPSLPGLWFEYFYVEQYKRQNTERDAQSALFGAPSVRIHGMLKVLSSGNQLVLPQTFANLTHDKQLAICLLGSLLANFQERNDLTNDQHLVTAAVVVCATHDCALWPACEEKKFLICYFLSYVVTNGAVSCSEQAYNAISEAPGFYVAQYKWQSAKGERQSVFSEVYDFPLAQNVGHEGGGKLIRVSEVCAIGKACGVQYSRCCQYNRCIKINGEYVITSAMTSDSQSWQMELSLLHKQAYTTVFETPPTSIVNFVYLGNNDGEILTALETFGSKEIYKGNVFGDAVSSNRIPRNVLKLRQSDSCCDGVVIPLSKLEKILRAWPLRMTSEELVKVKSSMSTRQKTSKHTAIRIKGGKLCGFCQKEPSQQILHLTTKLDAISSVKLNTANSELLPGTSNQSSQANIVPTAKGDQTQDGLRIHKRSDNVRHLVITISETETQKLTDFNGFLTLLTKVTPRAAHVTI</sequence>
<name>A0ACB8JIL1_CITSI</name>
<organism evidence="1 2">
    <name type="scientific">Citrus sinensis</name>
    <name type="common">Sweet orange</name>
    <name type="synonym">Citrus aurantium var. sinensis</name>
    <dbReference type="NCBI Taxonomy" id="2711"/>
    <lineage>
        <taxon>Eukaryota</taxon>
        <taxon>Viridiplantae</taxon>
        <taxon>Streptophyta</taxon>
        <taxon>Embryophyta</taxon>
        <taxon>Tracheophyta</taxon>
        <taxon>Spermatophyta</taxon>
        <taxon>Magnoliopsida</taxon>
        <taxon>eudicotyledons</taxon>
        <taxon>Gunneridae</taxon>
        <taxon>Pentapetalae</taxon>
        <taxon>rosids</taxon>
        <taxon>malvids</taxon>
        <taxon>Sapindales</taxon>
        <taxon>Rutaceae</taxon>
        <taxon>Aurantioideae</taxon>
        <taxon>Citrus</taxon>
    </lineage>
</organism>